<sequence>MHSDTAPDARHTASGAAAPQTPTWDPGQYLRHADHRARPFLDLLARVGALPTAPARIADLGCGPGNVTALLTGRWPDARITGYDLSPQMLRRAEEEYAGPTPGGGSLDFRHGDLADWVPGEPYDLIVSNAALQWVPGHPGSFARWIDGLRPGGTFAFQVPGNFTAPSHRLLAELCDTPRWRDRLGGLAARHTDTLEPGEYLDRLTGLGCTADVWETTYHQLLQGPDPVLDWVKGTALRPVLTTLGDDRPAVDRFLAEYRRALREAYPPGPRGTVFPFRRVFAVARKEA</sequence>
<dbReference type="Proteomes" id="UP000231791">
    <property type="component" value="Chromosome"/>
</dbReference>
<keyword evidence="3 5" id="KW-0808">Transferase</keyword>
<accession>A0A2K8PHS0</accession>
<dbReference type="GO" id="GO:0017000">
    <property type="term" value="P:antibiotic biosynthetic process"/>
    <property type="evidence" value="ECO:0007669"/>
    <property type="project" value="UniProtKB-ARBA"/>
</dbReference>
<keyword evidence="1 5" id="KW-0963">Cytoplasm</keyword>
<name>A0A2K8PHS0_STRLA</name>
<proteinExistence type="inferred from homology"/>
<comment type="function">
    <text evidence="5">Catalyzes the S-adenosylmethionine monomethyl esterification of trans-aconitate.</text>
</comment>
<evidence type="ECO:0000256" key="2">
    <source>
        <dbReference type="ARBA" id="ARBA00022603"/>
    </source>
</evidence>
<feature type="compositionally biased region" description="Basic and acidic residues" evidence="6">
    <location>
        <begin position="1"/>
        <end position="11"/>
    </location>
</feature>
<dbReference type="GO" id="GO:0032259">
    <property type="term" value="P:methylation"/>
    <property type="evidence" value="ECO:0007669"/>
    <property type="project" value="UniProtKB-KW"/>
</dbReference>
<dbReference type="Gene3D" id="1.10.150.290">
    <property type="entry name" value="S-adenosyl-L-methionine-dependent methyltransferases"/>
    <property type="match status" value="1"/>
</dbReference>
<dbReference type="InterPro" id="IPR023149">
    <property type="entry name" value="Trans_acon_MeTrfase_C"/>
</dbReference>
<dbReference type="EC" id="2.1.1.144" evidence="5"/>
<feature type="region of interest" description="Disordered" evidence="6">
    <location>
        <begin position="1"/>
        <end position="29"/>
    </location>
</feature>
<evidence type="ECO:0000256" key="4">
    <source>
        <dbReference type="ARBA" id="ARBA00022691"/>
    </source>
</evidence>
<gene>
    <name evidence="7" type="primary">tam2</name>
    <name evidence="5" type="synonym">tam</name>
    <name evidence="7" type="ORF">SLAV_22395</name>
</gene>
<dbReference type="RefSeq" id="WP_030231938.1">
    <property type="nucleotide sequence ID" value="NZ_CP024985.1"/>
</dbReference>
<evidence type="ECO:0000256" key="3">
    <source>
        <dbReference type="ARBA" id="ARBA00022679"/>
    </source>
</evidence>
<comment type="catalytic activity">
    <reaction evidence="5">
        <text>trans-aconitate + S-adenosyl-L-methionine = (E)-3-(methoxycarbonyl)pent-2-enedioate + S-adenosyl-L-homocysteine</text>
        <dbReference type="Rhea" id="RHEA:14969"/>
        <dbReference type="ChEBI" id="CHEBI:15708"/>
        <dbReference type="ChEBI" id="CHEBI:57470"/>
        <dbReference type="ChEBI" id="CHEBI:57856"/>
        <dbReference type="ChEBI" id="CHEBI:59789"/>
        <dbReference type="EC" id="2.1.1.144"/>
    </reaction>
</comment>
<keyword evidence="4 5" id="KW-0949">S-adenosyl-L-methionine</keyword>
<reference evidence="7 8" key="1">
    <citation type="submission" date="2017-11" db="EMBL/GenBank/DDBJ databases">
        <title>Complete genome sequence of Streptomyces lavendulae subsp. lavendulae CCM 3239 (formerly 'Streptomyces aureofaciens CCM 3239'), the producer of the angucycline-type antibiotic auricin.</title>
        <authorList>
            <person name="Busche T."/>
            <person name="Novakova R."/>
            <person name="Al'Dilaimi A."/>
            <person name="Homerova D."/>
            <person name="Feckova L."/>
            <person name="Rezuchova B."/>
            <person name="Mingyar E."/>
            <person name="Csolleiova D."/>
            <person name="Bekeova C."/>
            <person name="Winkler A."/>
            <person name="Sevcikova B."/>
            <person name="Kalinowski J."/>
            <person name="Kormanec J."/>
            <person name="Ruckert C."/>
        </authorList>
    </citation>
    <scope>NUCLEOTIDE SEQUENCE [LARGE SCALE GENOMIC DNA]</scope>
    <source>
        <strain evidence="7 8">CCM 3239</strain>
    </source>
</reference>
<dbReference type="KEGG" id="slx:SLAV_22395"/>
<dbReference type="HAMAP" id="MF_00560">
    <property type="entry name" value="Tran_acon_Me_trans"/>
    <property type="match status" value="1"/>
</dbReference>
<keyword evidence="2 5" id="KW-0489">Methyltransferase</keyword>
<evidence type="ECO:0000256" key="1">
    <source>
        <dbReference type="ARBA" id="ARBA00022490"/>
    </source>
</evidence>
<organism evidence="7 8">
    <name type="scientific">Streptomyces lavendulae subsp. lavendulae</name>
    <dbReference type="NCBI Taxonomy" id="58340"/>
    <lineage>
        <taxon>Bacteria</taxon>
        <taxon>Bacillati</taxon>
        <taxon>Actinomycetota</taxon>
        <taxon>Actinomycetes</taxon>
        <taxon>Kitasatosporales</taxon>
        <taxon>Streptomycetaceae</taxon>
        <taxon>Streptomyces</taxon>
    </lineage>
</organism>
<dbReference type="PANTHER" id="PTHR43861">
    <property type="entry name" value="TRANS-ACONITATE 2-METHYLTRANSFERASE-RELATED"/>
    <property type="match status" value="1"/>
</dbReference>
<evidence type="ECO:0000313" key="7">
    <source>
        <dbReference type="EMBL" id="ATZ26294.1"/>
    </source>
</evidence>
<dbReference type="GeneID" id="49385504"/>
<dbReference type="InterPro" id="IPR029063">
    <property type="entry name" value="SAM-dependent_MTases_sf"/>
</dbReference>
<dbReference type="CDD" id="cd02440">
    <property type="entry name" value="AdoMet_MTases"/>
    <property type="match status" value="1"/>
</dbReference>
<comment type="similarity">
    <text evidence="5">Belongs to the methyltransferase superfamily. Tam family.</text>
</comment>
<dbReference type="GO" id="GO:0030798">
    <property type="term" value="F:trans-aconitate 2-methyltransferase activity"/>
    <property type="evidence" value="ECO:0007669"/>
    <property type="project" value="UniProtKB-UniRule"/>
</dbReference>
<dbReference type="InterPro" id="IPR023506">
    <property type="entry name" value="Trans-aconitate_MeTrfase"/>
</dbReference>
<evidence type="ECO:0000313" key="8">
    <source>
        <dbReference type="Proteomes" id="UP000231791"/>
    </source>
</evidence>
<dbReference type="OrthoDB" id="9795085at2"/>
<dbReference type="Gene3D" id="3.40.50.150">
    <property type="entry name" value="Vaccinia Virus protein VP39"/>
    <property type="match status" value="1"/>
</dbReference>
<evidence type="ECO:0000256" key="6">
    <source>
        <dbReference type="SAM" id="MobiDB-lite"/>
    </source>
</evidence>
<dbReference type="InterPro" id="IPR041698">
    <property type="entry name" value="Methyltransf_25"/>
</dbReference>
<dbReference type="AlphaFoldDB" id="A0A2K8PHS0"/>
<dbReference type="SUPFAM" id="SSF53335">
    <property type="entry name" value="S-adenosyl-L-methionine-dependent methyltransferases"/>
    <property type="match status" value="1"/>
</dbReference>
<comment type="subcellular location">
    <subcellularLocation>
        <location evidence="5">Cytoplasm</location>
    </subcellularLocation>
</comment>
<dbReference type="GO" id="GO:0005737">
    <property type="term" value="C:cytoplasm"/>
    <property type="evidence" value="ECO:0007669"/>
    <property type="project" value="UniProtKB-SubCell"/>
</dbReference>
<dbReference type="Pfam" id="PF13649">
    <property type="entry name" value="Methyltransf_25"/>
    <property type="match status" value="1"/>
</dbReference>
<keyword evidence="8" id="KW-1185">Reference proteome</keyword>
<evidence type="ECO:0000256" key="5">
    <source>
        <dbReference type="HAMAP-Rule" id="MF_00560"/>
    </source>
</evidence>
<protein>
    <recommendedName>
        <fullName evidence="5">Trans-aconitate 2-methyltransferase</fullName>
        <ecNumber evidence="5">2.1.1.144</ecNumber>
    </recommendedName>
</protein>
<dbReference type="PANTHER" id="PTHR43861:SF1">
    <property type="entry name" value="TRANS-ACONITATE 2-METHYLTRANSFERASE"/>
    <property type="match status" value="1"/>
</dbReference>
<dbReference type="EMBL" id="CP024985">
    <property type="protein sequence ID" value="ATZ26294.1"/>
    <property type="molecule type" value="Genomic_DNA"/>
</dbReference>
<dbReference type="NCBIfam" id="NF010703">
    <property type="entry name" value="PRK14103.1"/>
    <property type="match status" value="1"/>
</dbReference>